<feature type="region of interest" description="Disordered" evidence="4">
    <location>
        <begin position="454"/>
        <end position="474"/>
    </location>
</feature>
<dbReference type="PANTHER" id="PTHR13096">
    <property type="entry name" value="MINA53 MYC INDUCED NUCLEAR ANTIGEN"/>
    <property type="match status" value="1"/>
</dbReference>
<feature type="region of interest" description="Disordered" evidence="4">
    <location>
        <begin position="232"/>
        <end position="356"/>
    </location>
</feature>
<keyword evidence="3" id="KW-0223">Dioxygenase</keyword>
<keyword evidence="3" id="KW-0539">Nucleus</keyword>
<comment type="cofactor">
    <cofactor evidence="3">
        <name>Fe(2+)</name>
        <dbReference type="ChEBI" id="CHEBI:29033"/>
    </cofactor>
    <text evidence="3">Binds 1 Fe(2+) ion per subunit.</text>
</comment>
<dbReference type="GO" id="GO:0032453">
    <property type="term" value="F:histone H3K4 demethylase activity"/>
    <property type="evidence" value="ECO:0007669"/>
    <property type="project" value="TreeGrafter"/>
</dbReference>
<dbReference type="VEuPathDB" id="CryptoDB:Cvel_20899"/>
<keyword evidence="3" id="KW-0804">Transcription</keyword>
<gene>
    <name evidence="6" type="ORF">Cvel_20899</name>
</gene>
<dbReference type="GO" id="GO:0051864">
    <property type="term" value="F:histone H3K36 demethylase activity"/>
    <property type="evidence" value="ECO:0007669"/>
    <property type="project" value="TreeGrafter"/>
</dbReference>
<dbReference type="EMBL" id="CDMZ01001012">
    <property type="protein sequence ID" value="CEM25652.1"/>
    <property type="molecule type" value="Genomic_DNA"/>
</dbReference>
<accession>A0A0G4G9L8</accession>
<sequence length="496" mass="54558">VCQTQGEKEWKLWEPFNGHLLPYKPSPDFPADAIGEPQTIVTLKPGDVLYLPRGTIHCAATKGTEPSTHLTISTYQHWTVADMALCGLRSVFELDRGEIASELLPLRKSLPPGILFEGGQTAAFTGRSQPSEAASTLANGLRQLADVLDTRGATVVSMSLDMMAEDFMVSRLPPHPSMLPPQGNLPGLSDFVCGRGKGLARLMPIPQGPGAAATRRGEALLRVVSCMDNRRETHMMRNVEEESDLEGDDEEDAEGEEEEEDEDEEEEEGEGEGKGEAGMGEGSSEEEEDEEEDDDEEMHGSESPQKEADGEREGKEDDEEEEDEDEEEEEEDEDEDSLSEASDYEDSFPEEEMEGFLIPFSVAPAAARLLSTDWSKGEAVRVRDLPWLSSEEQLWLCQNLWTLGLISTVDAPLVAGNSLGKEKKNKKKKKGSVIEGVESGKNQGRVVKEVLKEKKKQGAPMQLAKAPKKKRKKGMSVLWKPFGVSGYRLSPSQYGS</sequence>
<keyword evidence="2 3" id="KW-0408">Iron</keyword>
<dbReference type="EC" id="1.14.11.-" evidence="3"/>
<name>A0A0G4G9L8_9ALVE</name>
<feature type="compositionally biased region" description="Acidic residues" evidence="4">
    <location>
        <begin position="316"/>
        <end position="354"/>
    </location>
</feature>
<dbReference type="SUPFAM" id="SSF51197">
    <property type="entry name" value="Clavaminate synthase-like"/>
    <property type="match status" value="1"/>
</dbReference>
<evidence type="ECO:0000313" key="6">
    <source>
        <dbReference type="EMBL" id="CEM25652.1"/>
    </source>
</evidence>
<comment type="subcellular location">
    <subcellularLocation>
        <location evidence="3">Nucleus</location>
    </subcellularLocation>
</comment>
<comment type="function">
    <text evidence="3">Oxygenase that can act as both a histone lysine demethylase and a ribosomal histidine hydroxylase.</text>
</comment>
<dbReference type="InterPro" id="IPR003347">
    <property type="entry name" value="JmjC_dom"/>
</dbReference>
<evidence type="ECO:0000256" key="3">
    <source>
        <dbReference type="RuleBase" id="RU366061"/>
    </source>
</evidence>
<evidence type="ECO:0000256" key="2">
    <source>
        <dbReference type="ARBA" id="ARBA00023004"/>
    </source>
</evidence>
<keyword evidence="1 3" id="KW-0479">Metal-binding</keyword>
<keyword evidence="3" id="KW-0560">Oxidoreductase</keyword>
<dbReference type="GO" id="GO:0005506">
    <property type="term" value="F:iron ion binding"/>
    <property type="evidence" value="ECO:0007669"/>
    <property type="project" value="UniProtKB-UniRule"/>
</dbReference>
<organism evidence="6">
    <name type="scientific">Chromera velia CCMP2878</name>
    <dbReference type="NCBI Taxonomy" id="1169474"/>
    <lineage>
        <taxon>Eukaryota</taxon>
        <taxon>Sar</taxon>
        <taxon>Alveolata</taxon>
        <taxon>Colpodellida</taxon>
        <taxon>Chromeraceae</taxon>
        <taxon>Chromera</taxon>
    </lineage>
</organism>
<protein>
    <recommendedName>
        <fullName evidence="3">Bifunctional lysine-specific demethylase and histidyl-hydroxylase</fullName>
        <ecNumber evidence="3">1.14.11.-</ecNumber>
    </recommendedName>
</protein>
<dbReference type="AlphaFoldDB" id="A0A0G4G9L8"/>
<evidence type="ECO:0000259" key="5">
    <source>
        <dbReference type="PROSITE" id="PS51184"/>
    </source>
</evidence>
<feature type="compositionally biased region" description="Basic and acidic residues" evidence="4">
    <location>
        <begin position="298"/>
        <end position="315"/>
    </location>
</feature>
<dbReference type="PANTHER" id="PTHR13096:SF8">
    <property type="entry name" value="RIBOSOMAL OXYGENASE 1"/>
    <property type="match status" value="1"/>
</dbReference>
<comment type="similarity">
    <text evidence="3">Belongs to the ROX family.</text>
</comment>
<dbReference type="Pfam" id="PF08007">
    <property type="entry name" value="JmjC_2"/>
    <property type="match status" value="1"/>
</dbReference>
<dbReference type="GO" id="GO:0005730">
    <property type="term" value="C:nucleolus"/>
    <property type="evidence" value="ECO:0007669"/>
    <property type="project" value="TreeGrafter"/>
</dbReference>
<dbReference type="InterPro" id="IPR039994">
    <property type="entry name" value="NO66-like"/>
</dbReference>
<feature type="compositionally biased region" description="Acidic residues" evidence="4">
    <location>
        <begin position="283"/>
        <end position="297"/>
    </location>
</feature>
<feature type="compositionally biased region" description="Acidic residues" evidence="4">
    <location>
        <begin position="241"/>
        <end position="270"/>
    </location>
</feature>
<dbReference type="Gene3D" id="2.60.120.650">
    <property type="entry name" value="Cupin"/>
    <property type="match status" value="1"/>
</dbReference>
<feature type="non-terminal residue" evidence="6">
    <location>
        <position position="1"/>
    </location>
</feature>
<dbReference type="PROSITE" id="PS51184">
    <property type="entry name" value="JMJC"/>
    <property type="match status" value="1"/>
</dbReference>
<evidence type="ECO:0000256" key="1">
    <source>
        <dbReference type="ARBA" id="ARBA00022723"/>
    </source>
</evidence>
<feature type="domain" description="JmjC" evidence="5">
    <location>
        <begin position="1"/>
        <end position="91"/>
    </location>
</feature>
<proteinExistence type="inferred from homology"/>
<reference evidence="6" key="1">
    <citation type="submission" date="2014-11" db="EMBL/GenBank/DDBJ databases">
        <authorList>
            <person name="Otto D Thomas"/>
            <person name="Naeem Raeece"/>
        </authorList>
    </citation>
    <scope>NUCLEOTIDE SEQUENCE</scope>
</reference>
<dbReference type="Gene3D" id="3.90.930.40">
    <property type="match status" value="1"/>
</dbReference>
<evidence type="ECO:0000256" key="4">
    <source>
        <dbReference type="SAM" id="MobiDB-lite"/>
    </source>
</evidence>
<keyword evidence="3" id="KW-0805">Transcription regulation</keyword>